<feature type="transmembrane region" description="Helical" evidence="1">
    <location>
        <begin position="40"/>
        <end position="59"/>
    </location>
</feature>
<dbReference type="GeneID" id="93045918"/>
<feature type="transmembrane region" description="Helical" evidence="1">
    <location>
        <begin position="12"/>
        <end position="34"/>
    </location>
</feature>
<dbReference type="AlphaFoldDB" id="A0A4S2B0F3"/>
<evidence type="ECO:0000256" key="1">
    <source>
        <dbReference type="SAM" id="Phobius"/>
    </source>
</evidence>
<protein>
    <submittedName>
        <fullName evidence="2">Uncharacterized protein</fullName>
    </submittedName>
</protein>
<sequence>MDIKNSKNNIMKFICNFLLVLNYIVYIIADVSAWATDVKYGLLLLLPLIVFPIVVKLAHKFAVSQADKFFKSEWNVFLKKLEWGNSVVVAIVALFYWLFLSKPN</sequence>
<keyword evidence="3" id="KW-1185">Reference proteome</keyword>
<keyword evidence="1" id="KW-1133">Transmembrane helix</keyword>
<accession>A0A4S2B0F3</accession>
<evidence type="ECO:0000313" key="3">
    <source>
        <dbReference type="Proteomes" id="UP000305751"/>
    </source>
</evidence>
<dbReference type="EMBL" id="SRZA01000012">
    <property type="protein sequence ID" value="TGY06544.1"/>
    <property type="molecule type" value="Genomic_DNA"/>
</dbReference>
<dbReference type="RefSeq" id="WP_128824208.1">
    <property type="nucleotide sequence ID" value="NZ_CAJTBC010000007.1"/>
</dbReference>
<name>A0A4S2B0F3_9BACE</name>
<keyword evidence="1" id="KW-0472">Membrane</keyword>
<keyword evidence="1" id="KW-0812">Transmembrane</keyword>
<gene>
    <name evidence="2" type="ORF">E5356_06380</name>
</gene>
<feature type="transmembrane region" description="Helical" evidence="1">
    <location>
        <begin position="80"/>
        <end position="99"/>
    </location>
</feature>
<comment type="caution">
    <text evidence="2">The sequence shown here is derived from an EMBL/GenBank/DDBJ whole genome shotgun (WGS) entry which is preliminary data.</text>
</comment>
<evidence type="ECO:0000313" key="2">
    <source>
        <dbReference type="EMBL" id="TGY06544.1"/>
    </source>
</evidence>
<organism evidence="2 3">
    <name type="scientific">Bacteroides acidifaciens</name>
    <dbReference type="NCBI Taxonomy" id="85831"/>
    <lineage>
        <taxon>Bacteria</taxon>
        <taxon>Pseudomonadati</taxon>
        <taxon>Bacteroidota</taxon>
        <taxon>Bacteroidia</taxon>
        <taxon>Bacteroidales</taxon>
        <taxon>Bacteroidaceae</taxon>
        <taxon>Bacteroides</taxon>
    </lineage>
</organism>
<reference evidence="2 3" key="1">
    <citation type="submission" date="2019-04" db="EMBL/GenBank/DDBJ databases">
        <title>Microbes associate with the intestines of laboratory mice.</title>
        <authorList>
            <person name="Navarre W."/>
            <person name="Wong E."/>
            <person name="Huang K."/>
            <person name="Tropini C."/>
            <person name="Ng K."/>
            <person name="Yu B."/>
        </authorList>
    </citation>
    <scope>NUCLEOTIDE SEQUENCE [LARGE SCALE GENOMIC DNA]</scope>
    <source>
        <strain evidence="2 3">NM70_E10</strain>
    </source>
</reference>
<dbReference type="Proteomes" id="UP000305751">
    <property type="component" value="Unassembled WGS sequence"/>
</dbReference>
<proteinExistence type="predicted"/>